<feature type="signal peptide" evidence="8">
    <location>
        <begin position="1"/>
        <end position="23"/>
    </location>
</feature>
<feature type="chain" id="PRO_5032940464" description="non-specific serine/threonine protein kinase" evidence="8">
    <location>
        <begin position="24"/>
        <end position="480"/>
    </location>
</feature>
<dbReference type="EC" id="2.7.11.1" evidence="2"/>
<keyword evidence="12" id="KW-1185">Reference proteome</keyword>
<feature type="region of interest" description="Disordered" evidence="7">
    <location>
        <begin position="452"/>
        <end position="480"/>
    </location>
</feature>
<feature type="compositionally biased region" description="Low complexity" evidence="7">
    <location>
        <begin position="452"/>
        <end position="469"/>
    </location>
</feature>
<dbReference type="InterPro" id="IPR036426">
    <property type="entry name" value="Bulb-type_lectin_dom_sf"/>
</dbReference>
<accession>A0A811SGX5</accession>
<evidence type="ECO:0000256" key="3">
    <source>
        <dbReference type="ARBA" id="ARBA00022729"/>
    </source>
</evidence>
<evidence type="ECO:0000256" key="6">
    <source>
        <dbReference type="ARBA" id="ARBA00048679"/>
    </source>
</evidence>
<comment type="caution">
    <text evidence="11">The sequence shown here is derived from an EMBL/GenBank/DDBJ whole genome shotgun (WGS) entry which is preliminary data.</text>
</comment>
<feature type="domain" description="Apple" evidence="10">
    <location>
        <begin position="251"/>
        <end position="333"/>
    </location>
</feature>
<dbReference type="OrthoDB" id="1530339at2759"/>
<dbReference type="PROSITE" id="PS50927">
    <property type="entry name" value="BULB_LECTIN"/>
    <property type="match status" value="1"/>
</dbReference>
<dbReference type="EMBL" id="CAJGYO010000211">
    <property type="protein sequence ID" value="CAD6341435.1"/>
    <property type="molecule type" value="Genomic_DNA"/>
</dbReference>
<dbReference type="Gene3D" id="1.10.510.10">
    <property type="entry name" value="Transferase(Phosphotransferase) domain 1"/>
    <property type="match status" value="1"/>
</dbReference>
<evidence type="ECO:0000313" key="11">
    <source>
        <dbReference type="EMBL" id="CAD6341435.1"/>
    </source>
</evidence>
<dbReference type="SUPFAM" id="SSF51110">
    <property type="entry name" value="alpha-D-mannose-specific plant lectins"/>
    <property type="match status" value="1"/>
</dbReference>
<evidence type="ECO:0000256" key="7">
    <source>
        <dbReference type="SAM" id="MobiDB-lite"/>
    </source>
</evidence>
<dbReference type="InterPro" id="IPR051343">
    <property type="entry name" value="G-type_lectin_kinases/EP1-like"/>
</dbReference>
<comment type="catalytic activity">
    <reaction evidence="6">
        <text>L-seryl-[protein] + ATP = O-phospho-L-seryl-[protein] + ADP + H(+)</text>
        <dbReference type="Rhea" id="RHEA:17989"/>
        <dbReference type="Rhea" id="RHEA-COMP:9863"/>
        <dbReference type="Rhea" id="RHEA-COMP:11604"/>
        <dbReference type="ChEBI" id="CHEBI:15378"/>
        <dbReference type="ChEBI" id="CHEBI:29999"/>
        <dbReference type="ChEBI" id="CHEBI:30616"/>
        <dbReference type="ChEBI" id="CHEBI:83421"/>
        <dbReference type="ChEBI" id="CHEBI:456216"/>
        <dbReference type="EC" id="2.7.11.1"/>
    </reaction>
</comment>
<evidence type="ECO:0000256" key="2">
    <source>
        <dbReference type="ARBA" id="ARBA00012513"/>
    </source>
</evidence>
<evidence type="ECO:0000256" key="8">
    <source>
        <dbReference type="SAM" id="SignalP"/>
    </source>
</evidence>
<dbReference type="PANTHER" id="PTHR47976:SF60">
    <property type="entry name" value="RECEPTOR-LIKE SERINE_THREONINE-PROTEIN KINASE"/>
    <property type="match status" value="1"/>
</dbReference>
<dbReference type="PANTHER" id="PTHR47976">
    <property type="entry name" value="G-TYPE LECTIN S-RECEPTOR-LIKE SERINE/THREONINE-PROTEIN KINASE SD2-5"/>
    <property type="match status" value="1"/>
</dbReference>
<dbReference type="GO" id="GO:0016020">
    <property type="term" value="C:membrane"/>
    <property type="evidence" value="ECO:0007669"/>
    <property type="project" value="UniProtKB-SubCell"/>
</dbReference>
<dbReference type="AlphaFoldDB" id="A0A811SGX5"/>
<comment type="catalytic activity">
    <reaction evidence="5">
        <text>L-threonyl-[protein] + ATP = O-phospho-L-threonyl-[protein] + ADP + H(+)</text>
        <dbReference type="Rhea" id="RHEA:46608"/>
        <dbReference type="Rhea" id="RHEA-COMP:11060"/>
        <dbReference type="Rhea" id="RHEA-COMP:11605"/>
        <dbReference type="ChEBI" id="CHEBI:15378"/>
        <dbReference type="ChEBI" id="CHEBI:30013"/>
        <dbReference type="ChEBI" id="CHEBI:30616"/>
        <dbReference type="ChEBI" id="CHEBI:61977"/>
        <dbReference type="ChEBI" id="CHEBI:456216"/>
        <dbReference type="EC" id="2.7.11.1"/>
    </reaction>
</comment>
<keyword evidence="3 8" id="KW-0732">Signal</keyword>
<evidence type="ECO:0000313" key="12">
    <source>
        <dbReference type="Proteomes" id="UP000604825"/>
    </source>
</evidence>
<dbReference type="Gene3D" id="2.90.10.30">
    <property type="match status" value="1"/>
</dbReference>
<dbReference type="GO" id="GO:0051707">
    <property type="term" value="P:response to other organism"/>
    <property type="evidence" value="ECO:0007669"/>
    <property type="project" value="UniProtKB-ARBA"/>
</dbReference>
<protein>
    <recommendedName>
        <fullName evidence="2">non-specific serine/threonine protein kinase</fullName>
        <ecNumber evidence="2">2.7.11.1</ecNumber>
    </recommendedName>
</protein>
<proteinExistence type="predicted"/>
<dbReference type="SMART" id="SM00108">
    <property type="entry name" value="B_lectin"/>
    <property type="match status" value="1"/>
</dbReference>
<dbReference type="GO" id="GO:0004674">
    <property type="term" value="F:protein serine/threonine kinase activity"/>
    <property type="evidence" value="ECO:0007669"/>
    <property type="project" value="UniProtKB-EC"/>
</dbReference>
<evidence type="ECO:0000256" key="5">
    <source>
        <dbReference type="ARBA" id="ARBA00047899"/>
    </source>
</evidence>
<dbReference type="CDD" id="cd00028">
    <property type="entry name" value="B_lectin"/>
    <property type="match status" value="1"/>
</dbReference>
<dbReference type="InterPro" id="IPR003609">
    <property type="entry name" value="Pan_app"/>
</dbReference>
<feature type="compositionally biased region" description="Polar residues" evidence="7">
    <location>
        <begin position="470"/>
        <end position="480"/>
    </location>
</feature>
<comment type="subcellular location">
    <subcellularLocation>
        <location evidence="1">Membrane</location>
        <topology evidence="1">Single-pass type I membrane protein</topology>
    </subcellularLocation>
</comment>
<sequence>MPPTRLHLAVLLLLGVALNRARGGRVATELLTPDFTASYLLFQDSYGAFLTSPSGAFHAVVYNPGGQLERFYLAVLHAPSKTCVWVANRAAPITDRAAPLQLTANGISIEDPNGTTIWSTPPFETPVAALRLDDHGNLALLDARNATLWQSFDRPTDSIVSSQRFPAGAFLASAASDSDFSEGDYRLNVTAADVLLTWMGSMYWRLSNDARSTVDRSGTVAYMAVNGTGMYLLAADGGSSSSTVGGGNNSLPVSYFSLGNGVEYFANKLAPPTVSGDNVSSCQTLCTSNCSCLGYFYDNSALSCYLVQHQLGSFMNADSTKASDKLGYIKGSNSSNGTTGSSSRGAKSDYFPLAALEGHEAGHYAELADPRLQGRVVAEEVERVVKVALCCLHEDPHLRPSMAVVVGMLEGSMALWEPRVQSLGFLRLYGRGFSGPEDGGGSDMYLKHMASPMGRSGTTTSTTMSGWPSYLSSSQLSGPR</sequence>
<keyword evidence="4" id="KW-0675">Receptor</keyword>
<gene>
    <name evidence="11" type="ORF">NCGR_LOCUS65533</name>
</gene>
<dbReference type="Pfam" id="PF01453">
    <property type="entry name" value="B_lectin"/>
    <property type="match status" value="1"/>
</dbReference>
<dbReference type="Proteomes" id="UP000604825">
    <property type="component" value="Unassembled WGS sequence"/>
</dbReference>
<reference evidence="11" key="1">
    <citation type="submission" date="2020-10" db="EMBL/GenBank/DDBJ databases">
        <authorList>
            <person name="Han B."/>
            <person name="Lu T."/>
            <person name="Zhao Q."/>
            <person name="Huang X."/>
            <person name="Zhao Y."/>
        </authorList>
    </citation>
    <scope>NUCLEOTIDE SEQUENCE</scope>
</reference>
<evidence type="ECO:0000256" key="1">
    <source>
        <dbReference type="ARBA" id="ARBA00004479"/>
    </source>
</evidence>
<organism evidence="11 12">
    <name type="scientific">Miscanthus lutarioriparius</name>
    <dbReference type="NCBI Taxonomy" id="422564"/>
    <lineage>
        <taxon>Eukaryota</taxon>
        <taxon>Viridiplantae</taxon>
        <taxon>Streptophyta</taxon>
        <taxon>Embryophyta</taxon>
        <taxon>Tracheophyta</taxon>
        <taxon>Spermatophyta</taxon>
        <taxon>Magnoliopsida</taxon>
        <taxon>Liliopsida</taxon>
        <taxon>Poales</taxon>
        <taxon>Poaceae</taxon>
        <taxon>PACMAD clade</taxon>
        <taxon>Panicoideae</taxon>
        <taxon>Andropogonodae</taxon>
        <taxon>Andropogoneae</taxon>
        <taxon>Saccharinae</taxon>
        <taxon>Miscanthus</taxon>
    </lineage>
</organism>
<evidence type="ECO:0000256" key="4">
    <source>
        <dbReference type="ARBA" id="ARBA00023170"/>
    </source>
</evidence>
<evidence type="ECO:0000259" key="10">
    <source>
        <dbReference type="PROSITE" id="PS50948"/>
    </source>
</evidence>
<evidence type="ECO:0000259" key="9">
    <source>
        <dbReference type="PROSITE" id="PS50927"/>
    </source>
</evidence>
<name>A0A811SGX5_9POAL</name>
<dbReference type="InterPro" id="IPR001480">
    <property type="entry name" value="Bulb-type_lectin_dom"/>
</dbReference>
<dbReference type="PROSITE" id="PS50948">
    <property type="entry name" value="PAN"/>
    <property type="match status" value="1"/>
</dbReference>
<feature type="domain" description="Bulb-type lectin" evidence="9">
    <location>
        <begin position="35"/>
        <end position="153"/>
    </location>
</feature>